<feature type="transmembrane region" description="Helical" evidence="8">
    <location>
        <begin position="12"/>
        <end position="34"/>
    </location>
</feature>
<comment type="similarity">
    <text evidence="2">Belongs to the binding-protein-dependent transport system permease family. CysTW subfamily.</text>
</comment>
<keyword evidence="4" id="KW-1003">Cell membrane</keyword>
<keyword evidence="11" id="KW-1185">Reference proteome</keyword>
<feature type="transmembrane region" description="Helical" evidence="8">
    <location>
        <begin position="262"/>
        <end position="284"/>
    </location>
</feature>
<evidence type="ECO:0000313" key="10">
    <source>
        <dbReference type="EMBL" id="SCY38099.1"/>
    </source>
</evidence>
<dbReference type="Proteomes" id="UP000199502">
    <property type="component" value="Unassembled WGS sequence"/>
</dbReference>
<dbReference type="Gene3D" id="1.10.3720.10">
    <property type="entry name" value="MetI-like"/>
    <property type="match status" value="1"/>
</dbReference>
<keyword evidence="7 8" id="KW-0472">Membrane</keyword>
<feature type="domain" description="ABC transmembrane type-1" evidence="9">
    <location>
        <begin position="74"/>
        <end position="280"/>
    </location>
</feature>
<evidence type="ECO:0000256" key="8">
    <source>
        <dbReference type="RuleBase" id="RU363032"/>
    </source>
</evidence>
<dbReference type="AlphaFoldDB" id="A0A1G5FFQ0"/>
<dbReference type="SUPFAM" id="SSF161098">
    <property type="entry name" value="MetI-like"/>
    <property type="match status" value="1"/>
</dbReference>
<evidence type="ECO:0000256" key="7">
    <source>
        <dbReference type="ARBA" id="ARBA00023136"/>
    </source>
</evidence>
<accession>A0A1G5FFQ0</accession>
<feature type="transmembrane region" description="Helical" evidence="8">
    <location>
        <begin position="78"/>
        <end position="99"/>
    </location>
</feature>
<reference evidence="10 11" key="1">
    <citation type="submission" date="2016-10" db="EMBL/GenBank/DDBJ databases">
        <authorList>
            <person name="de Groot N.N."/>
        </authorList>
    </citation>
    <scope>NUCLEOTIDE SEQUENCE [LARGE SCALE GENOMIC DNA]</scope>
    <source>
        <strain evidence="10 11">CGMCC 1.8925</strain>
    </source>
</reference>
<comment type="subcellular location">
    <subcellularLocation>
        <location evidence="1 8">Cell membrane</location>
        <topology evidence="1 8">Multi-pass membrane protein</topology>
    </subcellularLocation>
</comment>
<evidence type="ECO:0000256" key="4">
    <source>
        <dbReference type="ARBA" id="ARBA00022475"/>
    </source>
</evidence>
<evidence type="ECO:0000256" key="2">
    <source>
        <dbReference type="ARBA" id="ARBA00007069"/>
    </source>
</evidence>
<dbReference type="InterPro" id="IPR000515">
    <property type="entry name" value="MetI-like"/>
</dbReference>
<keyword evidence="5 8" id="KW-0812">Transmembrane</keyword>
<evidence type="ECO:0000259" key="9">
    <source>
        <dbReference type="PROSITE" id="PS50928"/>
    </source>
</evidence>
<dbReference type="PROSITE" id="PS50928">
    <property type="entry name" value="ABC_TM1"/>
    <property type="match status" value="1"/>
</dbReference>
<gene>
    <name evidence="10" type="ORF">SAMN05660710_01398</name>
</gene>
<keyword evidence="3 8" id="KW-0813">Transport</keyword>
<dbReference type="GO" id="GO:0055085">
    <property type="term" value="P:transmembrane transport"/>
    <property type="evidence" value="ECO:0007669"/>
    <property type="project" value="InterPro"/>
</dbReference>
<organism evidence="10 11">
    <name type="scientific">Paracoccus tibetensis</name>
    <dbReference type="NCBI Taxonomy" id="336292"/>
    <lineage>
        <taxon>Bacteria</taxon>
        <taxon>Pseudomonadati</taxon>
        <taxon>Pseudomonadota</taxon>
        <taxon>Alphaproteobacteria</taxon>
        <taxon>Rhodobacterales</taxon>
        <taxon>Paracoccaceae</taxon>
        <taxon>Paracoccus</taxon>
    </lineage>
</organism>
<name>A0A1G5FFQ0_9RHOB</name>
<evidence type="ECO:0000256" key="6">
    <source>
        <dbReference type="ARBA" id="ARBA00022989"/>
    </source>
</evidence>
<protein>
    <submittedName>
        <fullName evidence="10">Spermidine/putrescine transport system permease protein</fullName>
    </submittedName>
</protein>
<dbReference type="Pfam" id="PF00528">
    <property type="entry name" value="BPD_transp_1"/>
    <property type="match status" value="1"/>
</dbReference>
<dbReference type="GO" id="GO:0005886">
    <property type="term" value="C:plasma membrane"/>
    <property type="evidence" value="ECO:0007669"/>
    <property type="project" value="UniProtKB-SubCell"/>
</dbReference>
<evidence type="ECO:0000256" key="3">
    <source>
        <dbReference type="ARBA" id="ARBA00022448"/>
    </source>
</evidence>
<evidence type="ECO:0000256" key="5">
    <source>
        <dbReference type="ARBA" id="ARBA00022692"/>
    </source>
</evidence>
<dbReference type="OrthoDB" id="9807047at2"/>
<feature type="transmembrane region" description="Helical" evidence="8">
    <location>
        <begin position="214"/>
        <end position="237"/>
    </location>
</feature>
<proteinExistence type="inferred from homology"/>
<feature type="transmembrane region" description="Helical" evidence="8">
    <location>
        <begin position="105"/>
        <end position="121"/>
    </location>
</feature>
<feature type="transmembrane region" description="Helical" evidence="8">
    <location>
        <begin position="128"/>
        <end position="150"/>
    </location>
</feature>
<dbReference type="STRING" id="336292.SAMN05660710_01398"/>
<evidence type="ECO:0000256" key="1">
    <source>
        <dbReference type="ARBA" id="ARBA00004651"/>
    </source>
</evidence>
<evidence type="ECO:0000313" key="11">
    <source>
        <dbReference type="Proteomes" id="UP000199502"/>
    </source>
</evidence>
<dbReference type="RefSeq" id="WP_090741693.1">
    <property type="nucleotide sequence ID" value="NZ_FMVT01000004.1"/>
</dbReference>
<dbReference type="CDD" id="cd06261">
    <property type="entry name" value="TM_PBP2"/>
    <property type="match status" value="1"/>
</dbReference>
<dbReference type="PANTHER" id="PTHR42929">
    <property type="entry name" value="INNER MEMBRANE ABC TRANSPORTER PERMEASE PROTEIN YDCU-RELATED-RELATED"/>
    <property type="match status" value="1"/>
</dbReference>
<dbReference type="InterPro" id="IPR035906">
    <property type="entry name" value="MetI-like_sf"/>
</dbReference>
<keyword evidence="6 8" id="KW-1133">Transmembrane helix</keyword>
<dbReference type="PANTHER" id="PTHR42929:SF1">
    <property type="entry name" value="INNER MEMBRANE ABC TRANSPORTER PERMEASE PROTEIN YDCU-RELATED"/>
    <property type="match status" value="1"/>
</dbReference>
<feature type="transmembrane region" description="Helical" evidence="8">
    <location>
        <begin position="162"/>
        <end position="182"/>
    </location>
</feature>
<sequence>MGDLYRRFGPGLSTIFVALVLVWLAGMVLAPNLMMIDYALRPNLPPAAIGGPTDTYSLANIAYLAGEATHRTIFLKTIWASALVALTTFLVCYPIAFWMAQRATVGQLSVVLLLIIIPFFINEVLRTLAWFIILAYRGPLNAVLMNLGIIEAPIRWQGDGGVLAAMVYAYILFMLLPIYNAIESLEKAQIEAARDLGASPWRIHTRVVIPHAKAGIATGFVFTFMLAAGSYVAPALLGAPGSRWFTEIIYNWFFEGGDWNRGAAYALVLLVLCLAVVLVTLKIARVNLADVAK</sequence>
<dbReference type="EMBL" id="FMVT01000004">
    <property type="protein sequence ID" value="SCY38099.1"/>
    <property type="molecule type" value="Genomic_DNA"/>
</dbReference>